<accession>A0A1H9DX07</accession>
<keyword evidence="7" id="KW-1185">Reference proteome</keyword>
<proteinExistence type="predicted"/>
<dbReference type="Gene3D" id="3.40.630.30">
    <property type="match status" value="1"/>
</dbReference>
<reference evidence="5 6" key="1">
    <citation type="submission" date="2016-10" db="EMBL/GenBank/DDBJ databases">
        <authorList>
            <person name="de Groot N.N."/>
        </authorList>
    </citation>
    <scope>NUCLEOTIDE SEQUENCE [LARGE SCALE GENOMIC DNA]</scope>
    <source>
        <strain evidence="5 6">LMG 27941</strain>
    </source>
</reference>
<dbReference type="CDD" id="cd04301">
    <property type="entry name" value="NAT_SF"/>
    <property type="match status" value="1"/>
</dbReference>
<dbReference type="GeneID" id="93677250"/>
<dbReference type="InterPro" id="IPR000182">
    <property type="entry name" value="GNAT_dom"/>
</dbReference>
<dbReference type="EMBL" id="JAZDQQ010000021">
    <property type="protein sequence ID" value="MEE1882768.1"/>
    <property type="molecule type" value="Genomic_DNA"/>
</dbReference>
<evidence type="ECO:0000313" key="4">
    <source>
        <dbReference type="EMBL" id="MEE1882768.1"/>
    </source>
</evidence>
<evidence type="ECO:0000259" key="3">
    <source>
        <dbReference type="PROSITE" id="PS51186"/>
    </source>
</evidence>
<dbReference type="Proteomes" id="UP001329505">
    <property type="component" value="Unassembled WGS sequence"/>
</dbReference>
<dbReference type="PANTHER" id="PTHR43877">
    <property type="entry name" value="AMINOALKYLPHOSPHONATE N-ACETYLTRANSFERASE-RELATED-RELATED"/>
    <property type="match status" value="1"/>
</dbReference>
<keyword evidence="2" id="KW-0012">Acyltransferase</keyword>
<dbReference type="SUPFAM" id="SSF55729">
    <property type="entry name" value="Acyl-CoA N-acyltransferases (Nat)"/>
    <property type="match status" value="1"/>
</dbReference>
<feature type="domain" description="N-acetyltransferase" evidence="3">
    <location>
        <begin position="2"/>
        <end position="155"/>
    </location>
</feature>
<dbReference type="AlphaFoldDB" id="A0A1H9DX07"/>
<dbReference type="PROSITE" id="PS51186">
    <property type="entry name" value="GNAT"/>
    <property type="match status" value="1"/>
</dbReference>
<dbReference type="RefSeq" id="WP_094010435.1">
    <property type="nucleotide sequence ID" value="NZ_CP128543.1"/>
</dbReference>
<dbReference type="PANTHER" id="PTHR43877:SF2">
    <property type="entry name" value="AMINOALKYLPHOSPHONATE N-ACETYLTRANSFERASE-RELATED"/>
    <property type="match status" value="1"/>
</dbReference>
<evidence type="ECO:0000313" key="6">
    <source>
        <dbReference type="Proteomes" id="UP000199221"/>
    </source>
</evidence>
<dbReference type="InterPro" id="IPR016181">
    <property type="entry name" value="Acyl_CoA_acyltransferase"/>
</dbReference>
<dbReference type="GO" id="GO:0016747">
    <property type="term" value="F:acyltransferase activity, transferring groups other than amino-acyl groups"/>
    <property type="evidence" value="ECO:0007669"/>
    <property type="project" value="InterPro"/>
</dbReference>
<reference evidence="4 7" key="2">
    <citation type="submission" date="2024-01" db="EMBL/GenBank/DDBJ databases">
        <title>Unpublished Manusciprt.</title>
        <authorList>
            <person name="Duman M."/>
            <person name="Valdes E.G."/>
            <person name="Ajmi N."/>
            <person name="Altun S."/>
            <person name="Saticioglu I.B."/>
        </authorList>
    </citation>
    <scope>NUCLEOTIDE SEQUENCE [LARGE SCALE GENOMIC DNA]</scope>
    <source>
        <strain evidence="4 7">139P</strain>
    </source>
</reference>
<gene>
    <name evidence="5" type="ORF">SAMN05216230_102117</name>
    <name evidence="4" type="ORF">V0R55_21635</name>
</gene>
<evidence type="ECO:0000256" key="1">
    <source>
        <dbReference type="ARBA" id="ARBA00022679"/>
    </source>
</evidence>
<sequence length="157" mass="17043">MLDIRRASRHDALDTYAIRRQAILWQCTEAYDAALAQAWADVPFTEGYAALVAEHFHLACMGDTIVATGMLDLDSGELGALFVLPAFMGRGIARAMVEHLEGIARAEGLEAVNLDSTLNAAAFYRRCGYTGDALSVYQSPFGLELSCIPMRKVLVGV</sequence>
<organism evidence="5 6">
    <name type="scientific">Pseudomonas soli</name>
    <dbReference type="NCBI Taxonomy" id="1306993"/>
    <lineage>
        <taxon>Bacteria</taxon>
        <taxon>Pseudomonadati</taxon>
        <taxon>Pseudomonadota</taxon>
        <taxon>Gammaproteobacteria</taxon>
        <taxon>Pseudomonadales</taxon>
        <taxon>Pseudomonadaceae</taxon>
        <taxon>Pseudomonas</taxon>
    </lineage>
</organism>
<dbReference type="EMBL" id="FOEQ01000002">
    <property type="protein sequence ID" value="SEQ17872.1"/>
    <property type="molecule type" value="Genomic_DNA"/>
</dbReference>
<protein>
    <submittedName>
        <fullName evidence="4">GNAT family N-acetyltransferase</fullName>
    </submittedName>
    <submittedName>
        <fullName evidence="5">Predicted N-acetyltransferase YhbS</fullName>
    </submittedName>
</protein>
<evidence type="ECO:0000256" key="2">
    <source>
        <dbReference type="ARBA" id="ARBA00023315"/>
    </source>
</evidence>
<dbReference type="Pfam" id="PF00583">
    <property type="entry name" value="Acetyltransf_1"/>
    <property type="match status" value="1"/>
</dbReference>
<evidence type="ECO:0000313" key="5">
    <source>
        <dbReference type="EMBL" id="SEQ17872.1"/>
    </source>
</evidence>
<dbReference type="Proteomes" id="UP000199221">
    <property type="component" value="Unassembled WGS sequence"/>
</dbReference>
<evidence type="ECO:0000313" key="7">
    <source>
        <dbReference type="Proteomes" id="UP001329505"/>
    </source>
</evidence>
<keyword evidence="1 5" id="KW-0808">Transferase</keyword>
<dbReference type="InterPro" id="IPR050832">
    <property type="entry name" value="Bact_Acetyltransf"/>
</dbReference>
<name>A0A1H9DX07_9PSED</name>